<evidence type="ECO:0000259" key="15">
    <source>
        <dbReference type="PROSITE" id="PS50867"/>
    </source>
</evidence>
<dbReference type="Proteomes" id="UP001066276">
    <property type="component" value="Chromosome 9"/>
</dbReference>
<dbReference type="Pfam" id="PF00856">
    <property type="entry name" value="SET"/>
    <property type="match status" value="1"/>
</dbReference>
<dbReference type="PROSITE" id="PS50868">
    <property type="entry name" value="POST_SET"/>
    <property type="match status" value="1"/>
</dbReference>
<evidence type="ECO:0000256" key="11">
    <source>
        <dbReference type="ARBA" id="ARBA00050654"/>
    </source>
</evidence>
<dbReference type="GO" id="GO:0005634">
    <property type="term" value="C:nucleus"/>
    <property type="evidence" value="ECO:0007669"/>
    <property type="project" value="UniProtKB-SubCell"/>
</dbReference>
<evidence type="ECO:0000256" key="5">
    <source>
        <dbReference type="ARBA" id="ARBA00022679"/>
    </source>
</evidence>
<feature type="domain" description="Pre-SET" evidence="15">
    <location>
        <begin position="51"/>
        <end position="113"/>
    </location>
</feature>
<dbReference type="SMART" id="SM00317">
    <property type="entry name" value="SET"/>
    <property type="match status" value="1"/>
</dbReference>
<keyword evidence="6" id="KW-0949">S-adenosyl-L-methionine</keyword>
<dbReference type="PROSITE" id="PS50867">
    <property type="entry name" value="PRE_SET"/>
    <property type="match status" value="1"/>
</dbReference>
<keyword evidence="3" id="KW-0158">Chromosome</keyword>
<dbReference type="EC" id="2.1.1.357" evidence="12"/>
<evidence type="ECO:0000256" key="4">
    <source>
        <dbReference type="ARBA" id="ARBA00022603"/>
    </source>
</evidence>
<keyword evidence="5" id="KW-0808">Transferase</keyword>
<protein>
    <recommendedName>
        <fullName evidence="13">Histone-lysine N-methyltransferase SETMAR</fullName>
        <ecNumber evidence="12">2.1.1.357</ecNumber>
    </recommendedName>
</protein>
<dbReference type="InterPro" id="IPR007728">
    <property type="entry name" value="Pre-SET_dom"/>
</dbReference>
<keyword evidence="8" id="KW-0862">Zinc</keyword>
<dbReference type="GO" id="GO:0140954">
    <property type="term" value="F:histone H3K36 dimethyltransferase activity"/>
    <property type="evidence" value="ECO:0007669"/>
    <property type="project" value="UniProtKB-EC"/>
</dbReference>
<evidence type="ECO:0000313" key="18">
    <source>
        <dbReference type="Proteomes" id="UP001066276"/>
    </source>
</evidence>
<keyword evidence="18" id="KW-1185">Reference proteome</keyword>
<organism evidence="17 18">
    <name type="scientific">Pleurodeles waltl</name>
    <name type="common">Iberian ribbed newt</name>
    <dbReference type="NCBI Taxonomy" id="8319"/>
    <lineage>
        <taxon>Eukaryota</taxon>
        <taxon>Metazoa</taxon>
        <taxon>Chordata</taxon>
        <taxon>Craniata</taxon>
        <taxon>Vertebrata</taxon>
        <taxon>Euteleostomi</taxon>
        <taxon>Amphibia</taxon>
        <taxon>Batrachia</taxon>
        <taxon>Caudata</taxon>
        <taxon>Salamandroidea</taxon>
        <taxon>Salamandridae</taxon>
        <taxon>Pleurodelinae</taxon>
        <taxon>Pleurodeles</taxon>
    </lineage>
</organism>
<dbReference type="EMBL" id="JANPWB010000013">
    <property type="protein sequence ID" value="KAJ1110546.1"/>
    <property type="molecule type" value="Genomic_DNA"/>
</dbReference>
<dbReference type="GO" id="GO:0008270">
    <property type="term" value="F:zinc ion binding"/>
    <property type="evidence" value="ECO:0007669"/>
    <property type="project" value="InterPro"/>
</dbReference>
<name>A0AAV7N4R7_PLEWA</name>
<evidence type="ECO:0000313" key="17">
    <source>
        <dbReference type="EMBL" id="KAJ1110546.1"/>
    </source>
</evidence>
<evidence type="ECO:0000256" key="7">
    <source>
        <dbReference type="ARBA" id="ARBA00022723"/>
    </source>
</evidence>
<evidence type="ECO:0000256" key="8">
    <source>
        <dbReference type="ARBA" id="ARBA00022833"/>
    </source>
</evidence>
<comment type="subcellular location">
    <subcellularLocation>
        <location evidence="2">Chromosome</location>
    </subcellularLocation>
    <subcellularLocation>
        <location evidence="1">Nucleus</location>
    </subcellularLocation>
</comment>
<evidence type="ECO:0000256" key="6">
    <source>
        <dbReference type="ARBA" id="ARBA00022691"/>
    </source>
</evidence>
<evidence type="ECO:0000256" key="2">
    <source>
        <dbReference type="ARBA" id="ARBA00004286"/>
    </source>
</evidence>
<dbReference type="SMART" id="SM00468">
    <property type="entry name" value="PreSET"/>
    <property type="match status" value="1"/>
</dbReference>
<dbReference type="InterPro" id="IPR003616">
    <property type="entry name" value="Post-SET_dom"/>
</dbReference>
<dbReference type="PROSITE" id="PS50280">
    <property type="entry name" value="SET"/>
    <property type="match status" value="1"/>
</dbReference>
<evidence type="ECO:0000259" key="16">
    <source>
        <dbReference type="PROSITE" id="PS50868"/>
    </source>
</evidence>
<keyword evidence="9" id="KW-0156">Chromatin regulator</keyword>
<dbReference type="SMART" id="SM00508">
    <property type="entry name" value="PostSET"/>
    <property type="match status" value="1"/>
</dbReference>
<dbReference type="InterPro" id="IPR046341">
    <property type="entry name" value="SET_dom_sf"/>
</dbReference>
<evidence type="ECO:0000256" key="12">
    <source>
        <dbReference type="ARBA" id="ARBA00066810"/>
    </source>
</evidence>
<dbReference type="PANTHER" id="PTHR46223:SF3">
    <property type="entry name" value="HISTONE-LYSINE N-METHYLTRANSFERASE SET-23"/>
    <property type="match status" value="1"/>
</dbReference>
<dbReference type="Gene3D" id="2.170.270.10">
    <property type="entry name" value="SET domain"/>
    <property type="match status" value="1"/>
</dbReference>
<reference evidence="17" key="1">
    <citation type="journal article" date="2022" name="bioRxiv">
        <title>Sequencing and chromosome-scale assembly of the giantPleurodeles waltlgenome.</title>
        <authorList>
            <person name="Brown T."/>
            <person name="Elewa A."/>
            <person name="Iarovenko S."/>
            <person name="Subramanian E."/>
            <person name="Araus A.J."/>
            <person name="Petzold A."/>
            <person name="Susuki M."/>
            <person name="Suzuki K.-i.T."/>
            <person name="Hayashi T."/>
            <person name="Toyoda A."/>
            <person name="Oliveira C."/>
            <person name="Osipova E."/>
            <person name="Leigh N.D."/>
            <person name="Simon A."/>
            <person name="Yun M.H."/>
        </authorList>
    </citation>
    <scope>NUCLEOTIDE SEQUENCE</scope>
    <source>
        <strain evidence="17">20211129_DDA</strain>
        <tissue evidence="17">Liver</tissue>
    </source>
</reference>
<evidence type="ECO:0000256" key="10">
    <source>
        <dbReference type="ARBA" id="ARBA00023242"/>
    </source>
</evidence>
<evidence type="ECO:0000256" key="13">
    <source>
        <dbReference type="ARBA" id="ARBA00067917"/>
    </source>
</evidence>
<comment type="caution">
    <text evidence="17">The sequence shown here is derived from an EMBL/GenBank/DDBJ whole genome shotgun (WGS) entry which is preliminary data.</text>
</comment>
<gene>
    <name evidence="17" type="ORF">NDU88_007897</name>
</gene>
<dbReference type="PANTHER" id="PTHR46223">
    <property type="entry name" value="HISTONE-LYSINE N-METHYLTRANSFERASE SUV39H"/>
    <property type="match status" value="1"/>
</dbReference>
<evidence type="ECO:0000256" key="1">
    <source>
        <dbReference type="ARBA" id="ARBA00004123"/>
    </source>
</evidence>
<evidence type="ECO:0000256" key="3">
    <source>
        <dbReference type="ARBA" id="ARBA00022454"/>
    </source>
</evidence>
<dbReference type="FunFam" id="2.170.270.10:FF:000041">
    <property type="entry name" value="Histone-lysine N-methyltransferase SETMAR"/>
    <property type="match status" value="1"/>
</dbReference>
<dbReference type="GO" id="GO:0005694">
    <property type="term" value="C:chromosome"/>
    <property type="evidence" value="ECO:0007669"/>
    <property type="project" value="UniProtKB-SubCell"/>
</dbReference>
<keyword evidence="10" id="KW-0539">Nucleus</keyword>
<evidence type="ECO:0000259" key="14">
    <source>
        <dbReference type="PROSITE" id="PS50280"/>
    </source>
</evidence>
<evidence type="ECO:0000256" key="9">
    <source>
        <dbReference type="ARBA" id="ARBA00022853"/>
    </source>
</evidence>
<dbReference type="InterPro" id="IPR050973">
    <property type="entry name" value="H3K9_Histone-Lys_N-MTase"/>
</dbReference>
<dbReference type="GO" id="GO:0032259">
    <property type="term" value="P:methylation"/>
    <property type="evidence" value="ECO:0007669"/>
    <property type="project" value="UniProtKB-KW"/>
</dbReference>
<feature type="domain" description="SET" evidence="14">
    <location>
        <begin position="116"/>
        <end position="240"/>
    </location>
</feature>
<dbReference type="CDD" id="cd10544">
    <property type="entry name" value="SET_SETMAR"/>
    <property type="match status" value="1"/>
</dbReference>
<accession>A0AAV7N4R7</accession>
<sequence length="297" mass="32563">MLSIGQGDISHGLEAVPVRLEEGVEPPDFKYTPENVVGPGAGLDPTEVMFPGCRCQTTPCSGFTCQCLHHGDNYEHRFLKVDEATGVTSRPIFECNVMCTCGELCPNRVVQWGLQTHLLLFRTERKGLGVRSLARIRKGQFVCEYAGEVLGLHEARRRISQQQPSDSNYLIAVREHLHSGQVMETFIDPANTGNIGRFLNHSCSPNLVMVPVRVDSMVPKLALFAAQDIQAGEELCYDYSGRFQNFTGSVKGQEESAKVRVPQKPCHCGAKSCSGSLPYEADLYHGSCEEDSGPGVA</sequence>
<feature type="domain" description="Post-SET" evidence="16">
    <location>
        <begin position="262"/>
        <end position="278"/>
    </location>
</feature>
<comment type="catalytic activity">
    <reaction evidence="11">
        <text>L-lysyl(36)-[histone H3] + 2 S-adenosyl-L-methionine = N(6),N(6)-dimethyl-L-lysyl(36)-[histone H3] + 2 S-adenosyl-L-homocysteine + 2 H(+)</text>
        <dbReference type="Rhea" id="RHEA:60308"/>
        <dbReference type="Rhea" id="RHEA-COMP:9785"/>
        <dbReference type="Rhea" id="RHEA-COMP:9787"/>
        <dbReference type="ChEBI" id="CHEBI:15378"/>
        <dbReference type="ChEBI" id="CHEBI:29969"/>
        <dbReference type="ChEBI" id="CHEBI:57856"/>
        <dbReference type="ChEBI" id="CHEBI:59789"/>
        <dbReference type="ChEBI" id="CHEBI:61976"/>
        <dbReference type="EC" id="2.1.1.357"/>
    </reaction>
</comment>
<dbReference type="AlphaFoldDB" id="A0AAV7N4R7"/>
<dbReference type="Pfam" id="PF05033">
    <property type="entry name" value="Pre-SET"/>
    <property type="match status" value="1"/>
</dbReference>
<keyword evidence="7" id="KW-0479">Metal-binding</keyword>
<proteinExistence type="predicted"/>
<keyword evidence="4" id="KW-0489">Methyltransferase</keyword>
<dbReference type="InterPro" id="IPR001214">
    <property type="entry name" value="SET_dom"/>
</dbReference>
<dbReference type="SUPFAM" id="SSF82199">
    <property type="entry name" value="SET domain"/>
    <property type="match status" value="1"/>
</dbReference>